<name>A0A2I0JNJ0_PUNGR</name>
<proteinExistence type="predicted"/>
<dbReference type="AlphaFoldDB" id="A0A2I0JNJ0"/>
<reference evidence="1 2" key="1">
    <citation type="submission" date="2017-11" db="EMBL/GenBank/DDBJ databases">
        <title>De-novo sequencing of pomegranate (Punica granatum L.) genome.</title>
        <authorList>
            <person name="Akparov Z."/>
            <person name="Amiraslanov A."/>
            <person name="Hajiyeva S."/>
            <person name="Abbasov M."/>
            <person name="Kaur K."/>
            <person name="Hamwieh A."/>
            <person name="Solovyev V."/>
            <person name="Salamov A."/>
            <person name="Braich B."/>
            <person name="Kosarev P."/>
            <person name="Mahmoud A."/>
            <person name="Hajiyev E."/>
            <person name="Babayeva S."/>
            <person name="Izzatullayeva V."/>
            <person name="Mammadov A."/>
            <person name="Mammadov A."/>
            <person name="Sharifova S."/>
            <person name="Ojaghi J."/>
            <person name="Eynullazada K."/>
            <person name="Bayramov B."/>
            <person name="Abdulazimova A."/>
            <person name="Shahmuradov I."/>
        </authorList>
    </citation>
    <scope>NUCLEOTIDE SEQUENCE [LARGE SCALE GENOMIC DNA]</scope>
    <source>
        <strain evidence="2">cv. AG2017</strain>
        <tissue evidence="1">Leaf</tissue>
    </source>
</reference>
<comment type="caution">
    <text evidence="1">The sequence shown here is derived from an EMBL/GenBank/DDBJ whole genome shotgun (WGS) entry which is preliminary data.</text>
</comment>
<dbReference type="EMBL" id="PGOL01001481">
    <property type="protein sequence ID" value="PKI57867.1"/>
    <property type="molecule type" value="Genomic_DNA"/>
</dbReference>
<gene>
    <name evidence="1" type="ORF">CRG98_021737</name>
</gene>
<sequence>MHRVRRGCVHGQGGCVLARRGRTPSVALVEALGCMERHVLDHAMTSSVVQAWLWSGQASSEVVVDRRGPHSMAGRLKWLVGRLNGLVLKPGWKLAWRLSTMHGLVLPKDGGSRLKGTNSLKSSGALLGPNRRFNRATYPYSEPLPNLRSYHRS</sequence>
<evidence type="ECO:0000313" key="2">
    <source>
        <dbReference type="Proteomes" id="UP000233551"/>
    </source>
</evidence>
<keyword evidence="2" id="KW-1185">Reference proteome</keyword>
<evidence type="ECO:0000313" key="1">
    <source>
        <dbReference type="EMBL" id="PKI57867.1"/>
    </source>
</evidence>
<protein>
    <submittedName>
        <fullName evidence="1">Uncharacterized protein</fullName>
    </submittedName>
</protein>
<dbReference type="Proteomes" id="UP000233551">
    <property type="component" value="Unassembled WGS sequence"/>
</dbReference>
<organism evidence="1 2">
    <name type="scientific">Punica granatum</name>
    <name type="common">Pomegranate</name>
    <dbReference type="NCBI Taxonomy" id="22663"/>
    <lineage>
        <taxon>Eukaryota</taxon>
        <taxon>Viridiplantae</taxon>
        <taxon>Streptophyta</taxon>
        <taxon>Embryophyta</taxon>
        <taxon>Tracheophyta</taxon>
        <taxon>Spermatophyta</taxon>
        <taxon>Magnoliopsida</taxon>
        <taxon>eudicotyledons</taxon>
        <taxon>Gunneridae</taxon>
        <taxon>Pentapetalae</taxon>
        <taxon>rosids</taxon>
        <taxon>malvids</taxon>
        <taxon>Myrtales</taxon>
        <taxon>Lythraceae</taxon>
        <taxon>Punica</taxon>
    </lineage>
</organism>
<accession>A0A2I0JNJ0</accession>